<dbReference type="InterPro" id="IPR018357">
    <property type="entry name" value="Hexapep_transf_CS"/>
</dbReference>
<evidence type="ECO:0000313" key="6">
    <source>
        <dbReference type="EMBL" id="QMS84526.1"/>
    </source>
</evidence>
<evidence type="ECO:0000313" key="7">
    <source>
        <dbReference type="Proteomes" id="UP000514720"/>
    </source>
</evidence>
<dbReference type="Pfam" id="PF00132">
    <property type="entry name" value="Hexapep"/>
    <property type="match status" value="1"/>
</dbReference>
<dbReference type="Proteomes" id="UP000514720">
    <property type="component" value="Chromosome"/>
</dbReference>
<dbReference type="InterPro" id="IPR050179">
    <property type="entry name" value="Trans_hexapeptide_repeat"/>
</dbReference>
<name>A0A7L7KQM3_9MOLU</name>
<dbReference type="GO" id="GO:0016740">
    <property type="term" value="F:transferase activity"/>
    <property type="evidence" value="ECO:0007669"/>
    <property type="project" value="UniProtKB-KW"/>
</dbReference>
<dbReference type="KEGG" id="xcl:G4Z02_01775"/>
<dbReference type="PANTHER" id="PTHR43300:SF7">
    <property type="entry name" value="UDP-N-ACETYLBACILLOSAMINE N-ACETYLTRANSFERASE"/>
    <property type="match status" value="1"/>
</dbReference>
<dbReference type="NCBIfam" id="TIGR03570">
    <property type="entry name" value="NeuD_NnaD"/>
    <property type="match status" value="1"/>
</dbReference>
<dbReference type="AlphaFoldDB" id="A0A7L7KQM3"/>
<dbReference type="PROSITE" id="PS00101">
    <property type="entry name" value="HEXAPEP_TRANSFERASES"/>
    <property type="match status" value="1"/>
</dbReference>
<evidence type="ECO:0000256" key="3">
    <source>
        <dbReference type="PIRSR" id="PIRSR620019-1"/>
    </source>
</evidence>
<dbReference type="InterPro" id="IPR011004">
    <property type="entry name" value="Trimer_LpxA-like_sf"/>
</dbReference>
<proteinExistence type="predicted"/>
<dbReference type="InterPro" id="IPR001451">
    <property type="entry name" value="Hexapep"/>
</dbReference>
<dbReference type="CDD" id="cd03360">
    <property type="entry name" value="LbH_AT_putative"/>
    <property type="match status" value="1"/>
</dbReference>
<dbReference type="InterPro" id="IPR041561">
    <property type="entry name" value="PglD_N"/>
</dbReference>
<organism evidence="6 7">
    <name type="scientific">Candidatus Xianfuyuplasma coldseepsis</name>
    <dbReference type="NCBI Taxonomy" id="2782163"/>
    <lineage>
        <taxon>Bacteria</taxon>
        <taxon>Bacillati</taxon>
        <taxon>Mycoplasmatota</taxon>
        <taxon>Mollicutes</taxon>
        <taxon>Candidatus Izemoplasmatales</taxon>
        <taxon>Candidatus Izemoplasmataceae</taxon>
        <taxon>Candidatus Xianfuyuplasma</taxon>
    </lineage>
</organism>
<keyword evidence="2" id="KW-0677">Repeat</keyword>
<dbReference type="PANTHER" id="PTHR43300">
    <property type="entry name" value="ACETYLTRANSFERASE"/>
    <property type="match status" value="1"/>
</dbReference>
<evidence type="ECO:0000256" key="4">
    <source>
        <dbReference type="PIRSR" id="PIRSR620019-2"/>
    </source>
</evidence>
<reference evidence="6 7" key="1">
    <citation type="submission" date="2020-02" db="EMBL/GenBank/DDBJ databases">
        <authorList>
            <person name="Zheng R.K."/>
            <person name="Sun C.M."/>
        </authorList>
    </citation>
    <scope>NUCLEOTIDE SEQUENCE [LARGE SCALE GENOMIC DNA]</scope>
    <source>
        <strain evidence="7">zrk13</strain>
    </source>
</reference>
<accession>A0A7L7KQM3</accession>
<dbReference type="EMBL" id="CP048914">
    <property type="protein sequence ID" value="QMS84526.1"/>
    <property type="molecule type" value="Genomic_DNA"/>
</dbReference>
<keyword evidence="1 6" id="KW-0808">Transferase</keyword>
<dbReference type="RefSeq" id="WP_258878141.1">
    <property type="nucleotide sequence ID" value="NZ_CP048914.1"/>
</dbReference>
<dbReference type="Pfam" id="PF17836">
    <property type="entry name" value="PglD_N"/>
    <property type="match status" value="1"/>
</dbReference>
<sequence length="211" mass="22457">MNNILLVGAGGHCVSVLDTIQSLNMFNEIAIIDIPDRIGDFVNNIRIIASDESLADLFSEYKYAFLSMGDVVPNNIKNNLYLELKNIGYTIPIIKDPSSIVSSSAKISEGCFIGKNAIVNANANIDICTIINTSAIVEHDVQIGRFCHLSPGAIALGHVVIEEYSKIGSNSVINPNLSIGNNSIIGSGSVVTKAISSNSVAYGNPCKEVTK</sequence>
<dbReference type="InterPro" id="IPR020019">
    <property type="entry name" value="AcTrfase_PglD-like"/>
</dbReference>
<gene>
    <name evidence="6" type="ORF">G4Z02_01775</name>
</gene>
<dbReference type="Gene3D" id="2.160.10.10">
    <property type="entry name" value="Hexapeptide repeat proteins"/>
    <property type="match status" value="1"/>
</dbReference>
<feature type="site" description="Increases basicity of active site His" evidence="3">
    <location>
        <position position="140"/>
    </location>
</feature>
<dbReference type="Gene3D" id="3.40.50.20">
    <property type="match status" value="1"/>
</dbReference>
<protein>
    <submittedName>
        <fullName evidence="6">Acetyltransferase</fullName>
    </submittedName>
</protein>
<evidence type="ECO:0000259" key="5">
    <source>
        <dbReference type="Pfam" id="PF17836"/>
    </source>
</evidence>
<feature type="domain" description="PglD N-terminal" evidence="5">
    <location>
        <begin position="3"/>
        <end position="70"/>
    </location>
</feature>
<feature type="binding site" evidence="4">
    <location>
        <position position="69"/>
    </location>
    <ligand>
        <name>substrate</name>
    </ligand>
</feature>
<keyword evidence="7" id="KW-1185">Reference proteome</keyword>
<feature type="binding site" evidence="4">
    <location>
        <position position="148"/>
    </location>
    <ligand>
        <name>acetyl-CoA</name>
        <dbReference type="ChEBI" id="CHEBI:57288"/>
    </ligand>
</feature>
<dbReference type="SUPFAM" id="SSF51161">
    <property type="entry name" value="Trimeric LpxA-like enzymes"/>
    <property type="match status" value="1"/>
</dbReference>
<evidence type="ECO:0000256" key="1">
    <source>
        <dbReference type="ARBA" id="ARBA00022679"/>
    </source>
</evidence>
<feature type="active site" description="Proton acceptor" evidence="3">
    <location>
        <position position="139"/>
    </location>
</feature>
<evidence type="ECO:0000256" key="2">
    <source>
        <dbReference type="ARBA" id="ARBA00022737"/>
    </source>
</evidence>